<dbReference type="Gene3D" id="2.60.40.10">
    <property type="entry name" value="Immunoglobulins"/>
    <property type="match status" value="1"/>
</dbReference>
<evidence type="ECO:0000313" key="3">
    <source>
        <dbReference type="Proteomes" id="UP000373449"/>
    </source>
</evidence>
<dbReference type="EMBL" id="CAADJA010000002">
    <property type="protein sequence ID" value="VFS45242.1"/>
    <property type="molecule type" value="Genomic_DNA"/>
</dbReference>
<dbReference type="RefSeq" id="WP_134530880.1">
    <property type="nucleotide sequence ID" value="NZ_CAADJA010000002.1"/>
</dbReference>
<dbReference type="Proteomes" id="UP000373449">
    <property type="component" value="Unassembled WGS sequence"/>
</dbReference>
<dbReference type="AlphaFoldDB" id="A0A484Z9X1"/>
<reference evidence="2 3" key="1">
    <citation type="submission" date="2019-03" db="EMBL/GenBank/DDBJ databases">
        <authorList>
            <consortium name="Pathogen Informatics"/>
        </authorList>
    </citation>
    <scope>NUCLEOTIDE SEQUENCE [LARGE SCALE GENOMIC DNA]</scope>
    <source>
        <strain evidence="2 3">NCTC12282</strain>
    </source>
</reference>
<evidence type="ECO:0000256" key="1">
    <source>
        <dbReference type="SAM" id="MobiDB-lite"/>
    </source>
</evidence>
<evidence type="ECO:0000313" key="2">
    <source>
        <dbReference type="EMBL" id="VFS45242.1"/>
    </source>
</evidence>
<proteinExistence type="predicted"/>
<evidence type="ECO:0008006" key="4">
    <source>
        <dbReference type="Google" id="ProtNLM"/>
    </source>
</evidence>
<gene>
    <name evidence="2" type="ORF">NCTC12282_00114</name>
</gene>
<protein>
    <recommendedName>
        <fullName evidence="4">Bacterial Ig-like domain-containing protein</fullName>
    </recommendedName>
</protein>
<dbReference type="NCBIfam" id="NF033510">
    <property type="entry name" value="Ca_tandemer"/>
    <property type="match status" value="1"/>
</dbReference>
<sequence>MTVNGKDYTASVNADGSWSVGVPAQDVAAFPEGQLAMTAQATDGSGNPVSHLHNVVVDLASVAISIDTIAGDNVLRRSRERSGFSADRFNPERGSRSGCDR</sequence>
<organism evidence="2 3">
    <name type="scientific">Budvicia aquatica</name>
    <dbReference type="NCBI Taxonomy" id="82979"/>
    <lineage>
        <taxon>Bacteria</taxon>
        <taxon>Pseudomonadati</taxon>
        <taxon>Pseudomonadota</taxon>
        <taxon>Gammaproteobacteria</taxon>
        <taxon>Enterobacterales</taxon>
        <taxon>Budviciaceae</taxon>
        <taxon>Budvicia</taxon>
    </lineage>
</organism>
<accession>A0A484Z9X1</accession>
<dbReference type="InterPro" id="IPR013783">
    <property type="entry name" value="Ig-like_fold"/>
</dbReference>
<feature type="compositionally biased region" description="Basic and acidic residues" evidence="1">
    <location>
        <begin position="89"/>
        <end position="101"/>
    </location>
</feature>
<name>A0A484Z9X1_9GAMM</name>
<feature type="region of interest" description="Disordered" evidence="1">
    <location>
        <begin position="80"/>
        <end position="101"/>
    </location>
</feature>